<sequence>MRFNPGENNVLQWRDEDKHFNLRSKMATDQPFGFMETHSDVYEHMKTTEESLPMFMEMTVFLSGILASEKDRPGFGKVMGIAKKVTAERFGPAKKAQRNRIAGSGTTATAIRATLLYMITNPRHPPLHDHQSAHAEARGLLYRRVVIKKGLHIFPPVAGTMAKEAPAERDTWNWRFIPGVTCIGWSA</sequence>
<dbReference type="GO" id="GO:0020037">
    <property type="term" value="F:heme binding"/>
    <property type="evidence" value="ECO:0007669"/>
    <property type="project" value="InterPro"/>
</dbReference>
<evidence type="ECO:0000313" key="2">
    <source>
        <dbReference type="Proteomes" id="UP000326340"/>
    </source>
</evidence>
<dbReference type="Gene3D" id="1.10.630.10">
    <property type="entry name" value="Cytochrome P450"/>
    <property type="match status" value="1"/>
</dbReference>
<dbReference type="GO" id="GO:0005506">
    <property type="term" value="F:iron ion binding"/>
    <property type="evidence" value="ECO:0007669"/>
    <property type="project" value="InterPro"/>
</dbReference>
<dbReference type="SUPFAM" id="SSF48264">
    <property type="entry name" value="Cytochrome P450"/>
    <property type="match status" value="1"/>
</dbReference>
<dbReference type="GO" id="GO:0004497">
    <property type="term" value="F:monooxygenase activity"/>
    <property type="evidence" value="ECO:0007669"/>
    <property type="project" value="InterPro"/>
</dbReference>
<dbReference type="EMBL" id="PUHP01000003">
    <property type="protein sequence ID" value="TQN75301.1"/>
    <property type="molecule type" value="Genomic_DNA"/>
</dbReference>
<dbReference type="AlphaFoldDB" id="A0A5Q4CA25"/>
<dbReference type="OrthoDB" id="3934656at2759"/>
<keyword evidence="2" id="KW-1185">Reference proteome</keyword>
<dbReference type="GO" id="GO:0016705">
    <property type="term" value="F:oxidoreductase activity, acting on paired donors, with incorporation or reduction of molecular oxygen"/>
    <property type="evidence" value="ECO:0007669"/>
    <property type="project" value="InterPro"/>
</dbReference>
<comment type="caution">
    <text evidence="1">The sequence shown here is derived from an EMBL/GenBank/DDBJ whole genome shotgun (WGS) entry which is preliminary data.</text>
</comment>
<name>A0A5Q4CA25_9PEZI</name>
<organism evidence="1 2">
    <name type="scientific">Colletotrichum shisoi</name>
    <dbReference type="NCBI Taxonomy" id="2078593"/>
    <lineage>
        <taxon>Eukaryota</taxon>
        <taxon>Fungi</taxon>
        <taxon>Dikarya</taxon>
        <taxon>Ascomycota</taxon>
        <taxon>Pezizomycotina</taxon>
        <taxon>Sordariomycetes</taxon>
        <taxon>Hypocreomycetidae</taxon>
        <taxon>Glomerellales</taxon>
        <taxon>Glomerellaceae</taxon>
        <taxon>Colletotrichum</taxon>
        <taxon>Colletotrichum destructivum species complex</taxon>
    </lineage>
</organism>
<proteinExistence type="predicted"/>
<dbReference type="Proteomes" id="UP000326340">
    <property type="component" value="Unassembled WGS sequence"/>
</dbReference>
<evidence type="ECO:0000313" key="1">
    <source>
        <dbReference type="EMBL" id="TQN75301.1"/>
    </source>
</evidence>
<dbReference type="InterPro" id="IPR036396">
    <property type="entry name" value="Cyt_P450_sf"/>
</dbReference>
<gene>
    <name evidence="1" type="primary">TRI11-3</name>
    <name evidence="1" type="ORF">CSHISOI_00115</name>
</gene>
<accession>A0A5Q4CA25</accession>
<protein>
    <submittedName>
        <fullName evidence="1">Trichothecene C-15 hydroxylase</fullName>
    </submittedName>
</protein>
<reference evidence="1 2" key="1">
    <citation type="journal article" date="2019" name="Sci. Rep.">
        <title>Colletotrichum shisoi sp. nov., an anthracnose pathogen of Perilla frutescens in Japan: molecular phylogenetic, morphological and genomic evidence.</title>
        <authorList>
            <person name="Gan P."/>
            <person name="Tsushima A."/>
            <person name="Hiroyama R."/>
            <person name="Narusaka M."/>
            <person name="Takano Y."/>
            <person name="Narusaka Y."/>
            <person name="Kawaradani M."/>
            <person name="Damm U."/>
            <person name="Shirasu K."/>
        </authorList>
    </citation>
    <scope>NUCLEOTIDE SEQUENCE [LARGE SCALE GENOMIC DNA]</scope>
    <source>
        <strain evidence="1 2">PG-2018a</strain>
    </source>
</reference>